<dbReference type="PANTHER" id="PTHR11668:SF285">
    <property type="entry name" value="SERINE_THREONINE-PROTEIN PHOSPHATASE-RELATED"/>
    <property type="match status" value="1"/>
</dbReference>
<dbReference type="PANTHER" id="PTHR11668">
    <property type="entry name" value="SERINE/THREONINE PROTEIN PHOSPHATASE"/>
    <property type="match status" value="1"/>
</dbReference>
<dbReference type="STRING" id="334426.A0A0R3PX49"/>
<dbReference type="AlphaFoldDB" id="A0A0R3PX49"/>
<dbReference type="InterPro" id="IPR029052">
    <property type="entry name" value="Metallo-depent_PP-like"/>
</dbReference>
<dbReference type="OMA" id="PKYQYGG"/>
<dbReference type="WBParaSite" id="ACOC_0001081201-mRNA-1">
    <property type="protein sequence ID" value="ACOC_0001081201-mRNA-1"/>
    <property type="gene ID" value="ACOC_0001081201"/>
</dbReference>
<dbReference type="SMART" id="SM00156">
    <property type="entry name" value="PP2Ac"/>
    <property type="match status" value="1"/>
</dbReference>
<organism evidence="4">
    <name type="scientific">Angiostrongylus costaricensis</name>
    <name type="common">Nematode worm</name>
    <dbReference type="NCBI Taxonomy" id="334426"/>
    <lineage>
        <taxon>Eukaryota</taxon>
        <taxon>Metazoa</taxon>
        <taxon>Ecdysozoa</taxon>
        <taxon>Nematoda</taxon>
        <taxon>Chromadorea</taxon>
        <taxon>Rhabditida</taxon>
        <taxon>Rhabditina</taxon>
        <taxon>Rhabditomorpha</taxon>
        <taxon>Strongyloidea</taxon>
        <taxon>Metastrongylidae</taxon>
        <taxon>Angiostrongylus</taxon>
    </lineage>
</organism>
<dbReference type="SUPFAM" id="SSF56300">
    <property type="entry name" value="Metallo-dependent phosphatases"/>
    <property type="match status" value="1"/>
</dbReference>
<reference evidence="2 3" key="2">
    <citation type="submission" date="2018-11" db="EMBL/GenBank/DDBJ databases">
        <authorList>
            <consortium name="Pathogen Informatics"/>
        </authorList>
    </citation>
    <scope>NUCLEOTIDE SEQUENCE [LARGE SCALE GENOMIC DNA]</scope>
    <source>
        <strain evidence="2 3">Costa Rica</strain>
    </source>
</reference>
<gene>
    <name evidence="2" type="ORF">ACOC_LOCUS10813</name>
</gene>
<dbReference type="PRINTS" id="PR00114">
    <property type="entry name" value="STPHPHTASE"/>
</dbReference>
<dbReference type="GO" id="GO:0005737">
    <property type="term" value="C:cytoplasm"/>
    <property type="evidence" value="ECO:0007669"/>
    <property type="project" value="TreeGrafter"/>
</dbReference>
<evidence type="ECO:0000313" key="2">
    <source>
        <dbReference type="EMBL" id="VDM62398.1"/>
    </source>
</evidence>
<sequence length="142" mass="15759">MHGGISPQIQSWDALVNLQTRATSYIFGGDTIANICSMLDISMVVRAHEVVKDGHQFLFDKKLVTMFSAPNYCGTDGNAASVMKVSGDLEISFITLKPRLDTNRLSEEKRLLIEKMLADSMAKSPDPCKCGRLLHKQPLIEF</sequence>
<dbReference type="InterPro" id="IPR050341">
    <property type="entry name" value="PP1_catalytic_subunit"/>
</dbReference>
<evidence type="ECO:0000313" key="4">
    <source>
        <dbReference type="WBParaSite" id="ACOC_0001081201-mRNA-1"/>
    </source>
</evidence>
<feature type="domain" description="Serine/threonine specific protein phosphatases" evidence="1">
    <location>
        <begin position="1"/>
        <end position="100"/>
    </location>
</feature>
<keyword evidence="3" id="KW-1185">Reference proteome</keyword>
<proteinExistence type="predicted"/>
<accession>A0A0R3PX49</accession>
<evidence type="ECO:0000313" key="3">
    <source>
        <dbReference type="Proteomes" id="UP000267027"/>
    </source>
</evidence>
<dbReference type="EMBL" id="UYYA01004551">
    <property type="protein sequence ID" value="VDM62398.1"/>
    <property type="molecule type" value="Genomic_DNA"/>
</dbReference>
<dbReference type="GO" id="GO:0005634">
    <property type="term" value="C:nucleus"/>
    <property type="evidence" value="ECO:0007669"/>
    <property type="project" value="TreeGrafter"/>
</dbReference>
<dbReference type="OrthoDB" id="1930084at2759"/>
<protein>
    <submittedName>
        <fullName evidence="4">SER_THR_PHOSPHATASE domain-containing protein</fullName>
    </submittedName>
</protein>
<evidence type="ECO:0000259" key="1">
    <source>
        <dbReference type="SMART" id="SM00156"/>
    </source>
</evidence>
<dbReference type="InterPro" id="IPR006186">
    <property type="entry name" value="Ser/Thr-sp_prot-phosphatase"/>
</dbReference>
<dbReference type="Proteomes" id="UP000267027">
    <property type="component" value="Unassembled WGS sequence"/>
</dbReference>
<reference evidence="4" key="1">
    <citation type="submission" date="2017-02" db="UniProtKB">
        <authorList>
            <consortium name="WormBaseParasite"/>
        </authorList>
    </citation>
    <scope>IDENTIFICATION</scope>
</reference>
<name>A0A0R3PX49_ANGCS</name>
<dbReference type="GO" id="GO:0004722">
    <property type="term" value="F:protein serine/threonine phosphatase activity"/>
    <property type="evidence" value="ECO:0007669"/>
    <property type="project" value="TreeGrafter"/>
</dbReference>
<dbReference type="Gene3D" id="3.60.21.10">
    <property type="match status" value="1"/>
</dbReference>